<dbReference type="AlphaFoldDB" id="A0A2N0ND54"/>
<gene>
    <name evidence="2" type="ORF">RhiirA5_444402</name>
</gene>
<evidence type="ECO:0000313" key="3">
    <source>
        <dbReference type="Proteomes" id="UP000232722"/>
    </source>
</evidence>
<dbReference type="Proteomes" id="UP000232722">
    <property type="component" value="Unassembled WGS sequence"/>
</dbReference>
<feature type="chain" id="PRO_5014767751" description="Secreted protein" evidence="1">
    <location>
        <begin position="22"/>
        <end position="74"/>
    </location>
</feature>
<feature type="signal peptide" evidence="1">
    <location>
        <begin position="1"/>
        <end position="21"/>
    </location>
</feature>
<protein>
    <recommendedName>
        <fullName evidence="4">Secreted protein</fullName>
    </recommendedName>
</protein>
<sequence>MACVFPTKALLVFGNTWVSAAIATRGRRICKWEFLPQNSLMWYHLRLQIIGVDKVLTQKGIIYWFYVSVSNTEQ</sequence>
<reference evidence="2 3" key="1">
    <citation type="submission" date="2016-04" db="EMBL/GenBank/DDBJ databases">
        <title>Genome analyses suggest a sexual origin of heterokaryosis in a supposedly ancient asexual fungus.</title>
        <authorList>
            <person name="Ropars J."/>
            <person name="Sedzielewska K."/>
            <person name="Noel J."/>
            <person name="Charron P."/>
            <person name="Farinelli L."/>
            <person name="Marton T."/>
            <person name="Kruger M."/>
            <person name="Pelin A."/>
            <person name="Brachmann A."/>
            <person name="Corradi N."/>
        </authorList>
    </citation>
    <scope>NUCLEOTIDE SEQUENCE [LARGE SCALE GENOMIC DNA]</scope>
    <source>
        <strain evidence="2 3">A5</strain>
    </source>
</reference>
<evidence type="ECO:0008006" key="4">
    <source>
        <dbReference type="Google" id="ProtNLM"/>
    </source>
</evidence>
<name>A0A2N0ND54_9GLOM</name>
<organism evidence="2 3">
    <name type="scientific">Rhizophagus irregularis</name>
    <dbReference type="NCBI Taxonomy" id="588596"/>
    <lineage>
        <taxon>Eukaryota</taxon>
        <taxon>Fungi</taxon>
        <taxon>Fungi incertae sedis</taxon>
        <taxon>Mucoromycota</taxon>
        <taxon>Glomeromycotina</taxon>
        <taxon>Glomeromycetes</taxon>
        <taxon>Glomerales</taxon>
        <taxon>Glomeraceae</taxon>
        <taxon>Rhizophagus</taxon>
    </lineage>
</organism>
<dbReference type="EMBL" id="LLXJ01010803">
    <property type="protein sequence ID" value="PKB92507.1"/>
    <property type="molecule type" value="Genomic_DNA"/>
</dbReference>
<comment type="caution">
    <text evidence="2">The sequence shown here is derived from an EMBL/GenBank/DDBJ whole genome shotgun (WGS) entry which is preliminary data.</text>
</comment>
<accession>A0A2N0ND54</accession>
<evidence type="ECO:0000256" key="1">
    <source>
        <dbReference type="SAM" id="SignalP"/>
    </source>
</evidence>
<reference evidence="2 3" key="2">
    <citation type="submission" date="2017-09" db="EMBL/GenBank/DDBJ databases">
        <title>Extensive intraspecific genome diversity in a model arbuscular mycorrhizal fungus.</title>
        <authorList>
            <person name="Chen E.C."/>
            <person name="Morin E."/>
            <person name="Beaudet D."/>
            <person name="Noel J."/>
            <person name="Ndikumana S."/>
            <person name="Charron P."/>
            <person name="St-Onge C."/>
            <person name="Giorgi J."/>
            <person name="Grigoriev I.V."/>
            <person name="Roux C."/>
            <person name="Martin F.M."/>
            <person name="Corradi N."/>
        </authorList>
    </citation>
    <scope>NUCLEOTIDE SEQUENCE [LARGE SCALE GENOMIC DNA]</scope>
    <source>
        <strain evidence="2 3">A5</strain>
    </source>
</reference>
<keyword evidence="1" id="KW-0732">Signal</keyword>
<proteinExistence type="predicted"/>
<evidence type="ECO:0000313" key="2">
    <source>
        <dbReference type="EMBL" id="PKB92507.1"/>
    </source>
</evidence>